<dbReference type="Gene3D" id="1.20.1070.10">
    <property type="entry name" value="Rhodopsin 7-helix transmembrane proteins"/>
    <property type="match status" value="1"/>
</dbReference>
<dbReference type="InParanoid" id="A0A6P7WGS6"/>
<comment type="subcellular location">
    <subcellularLocation>
        <location evidence="1">Cell membrane</location>
        <topology evidence="1">Multi-pass membrane protein</topology>
    </subcellularLocation>
</comment>
<keyword evidence="5 10" id="KW-1133">Transmembrane helix</keyword>
<evidence type="ECO:0000256" key="1">
    <source>
        <dbReference type="ARBA" id="ARBA00004651"/>
    </source>
</evidence>
<evidence type="ECO:0000256" key="4">
    <source>
        <dbReference type="ARBA" id="ARBA00022725"/>
    </source>
</evidence>
<keyword evidence="12" id="KW-1185">Reference proteome</keyword>
<evidence type="ECO:0000256" key="7">
    <source>
        <dbReference type="ARBA" id="ARBA00023136"/>
    </source>
</evidence>
<evidence type="ECO:0000256" key="9">
    <source>
        <dbReference type="ARBA" id="ARBA00023224"/>
    </source>
</evidence>
<keyword evidence="3 10" id="KW-0812">Transmembrane</keyword>
<dbReference type="InterPro" id="IPR000725">
    <property type="entry name" value="Olfact_rcpt"/>
</dbReference>
<dbReference type="KEGG" id="muo:115457174"/>
<dbReference type="AlphaFoldDB" id="A0A6P7WGS6"/>
<dbReference type="GO" id="GO:0005886">
    <property type="term" value="C:plasma membrane"/>
    <property type="evidence" value="ECO:0007669"/>
    <property type="project" value="UniProtKB-SubCell"/>
</dbReference>
<feature type="transmembrane region" description="Helical" evidence="10">
    <location>
        <begin position="197"/>
        <end position="226"/>
    </location>
</feature>
<dbReference type="SUPFAM" id="SSF81321">
    <property type="entry name" value="Family A G protein-coupled receptor-like"/>
    <property type="match status" value="1"/>
</dbReference>
<evidence type="ECO:0000256" key="5">
    <source>
        <dbReference type="ARBA" id="ARBA00022989"/>
    </source>
</evidence>
<dbReference type="InterPro" id="IPR050516">
    <property type="entry name" value="Olfactory_GPCR"/>
</dbReference>
<dbReference type="InterPro" id="IPR000276">
    <property type="entry name" value="GPCR_Rhodpsn"/>
</dbReference>
<keyword evidence="9" id="KW-0807">Transducer</keyword>
<dbReference type="CDD" id="cd15230">
    <property type="entry name" value="7tmA_OR5-like"/>
    <property type="match status" value="1"/>
</dbReference>
<feature type="transmembrane region" description="Helical" evidence="10">
    <location>
        <begin position="140"/>
        <end position="158"/>
    </location>
</feature>
<feature type="transmembrane region" description="Helical" evidence="10">
    <location>
        <begin position="238"/>
        <end position="260"/>
    </location>
</feature>
<dbReference type="Proteomes" id="UP000515156">
    <property type="component" value="Chromosome 14"/>
</dbReference>
<keyword evidence="6" id="KW-0297">G-protein coupled receptor</keyword>
<accession>A0A6P7WGS6</accession>
<dbReference type="RefSeq" id="XP_030042457.1">
    <property type="nucleotide sequence ID" value="XM_030186597.1"/>
</dbReference>
<dbReference type="GeneID" id="115457174"/>
<organism evidence="12 13">
    <name type="scientific">Microcaecilia unicolor</name>
    <dbReference type="NCBI Taxonomy" id="1415580"/>
    <lineage>
        <taxon>Eukaryota</taxon>
        <taxon>Metazoa</taxon>
        <taxon>Chordata</taxon>
        <taxon>Craniata</taxon>
        <taxon>Vertebrata</taxon>
        <taxon>Euteleostomi</taxon>
        <taxon>Amphibia</taxon>
        <taxon>Gymnophiona</taxon>
        <taxon>Siphonopidae</taxon>
        <taxon>Microcaecilia</taxon>
    </lineage>
</organism>
<dbReference type="InterPro" id="IPR017452">
    <property type="entry name" value="GPCR_Rhodpsn_7TM"/>
</dbReference>
<dbReference type="PROSITE" id="PS50262">
    <property type="entry name" value="G_PROTEIN_RECEP_F1_2"/>
    <property type="match status" value="1"/>
</dbReference>
<feature type="transmembrane region" description="Helical" evidence="10">
    <location>
        <begin position="272"/>
        <end position="292"/>
    </location>
</feature>
<evidence type="ECO:0000256" key="6">
    <source>
        <dbReference type="ARBA" id="ARBA00023040"/>
    </source>
</evidence>
<evidence type="ECO:0000256" key="8">
    <source>
        <dbReference type="ARBA" id="ARBA00023170"/>
    </source>
</evidence>
<feature type="transmembrane region" description="Helical" evidence="10">
    <location>
        <begin position="60"/>
        <end position="78"/>
    </location>
</feature>
<feature type="transmembrane region" description="Helical" evidence="10">
    <location>
        <begin position="26"/>
        <end position="48"/>
    </location>
</feature>
<keyword evidence="2" id="KW-1003">Cell membrane</keyword>
<dbReference type="FunFam" id="1.20.1070.10:FF:000003">
    <property type="entry name" value="Olfactory receptor"/>
    <property type="match status" value="1"/>
</dbReference>
<dbReference type="GO" id="GO:0004930">
    <property type="term" value="F:G protein-coupled receptor activity"/>
    <property type="evidence" value="ECO:0007669"/>
    <property type="project" value="UniProtKB-KW"/>
</dbReference>
<dbReference type="PANTHER" id="PTHR26452">
    <property type="entry name" value="OLFACTORY RECEPTOR"/>
    <property type="match status" value="1"/>
</dbReference>
<sequence>MELGNQTTVREFILLGLINLPKLKTLLFMFFVVVYIITLVVNIGIIFLTRTDPQLQSAMYLLLGNLSFIDIGFSSSVTPTMLDALLSEKAPISFCGCAIQMFSTVSFGTSECILFAVMAYDRYVAICNPFLYTVIISKKLCLQLVASTYFSGLLHAAIHTVATFQLNFCGSNEIYHFFCDIPPLLKLSCSNTRVNEILLFIFPSLFGGGSLLIVLASYIYIISAILRIRSSEGRRKAFSTCASHFTAVSLLYGSTIFTYVKPTSMYSEDQGKMFSLVYSVVIPMLNPLIYSVRNNDLKSAVKKVMYRNLFSQSTTFNHRFCRGVKQ</sequence>
<protein>
    <submittedName>
        <fullName evidence="13">Olfactory receptor 481-like</fullName>
    </submittedName>
</protein>
<reference evidence="13" key="1">
    <citation type="submission" date="2025-08" db="UniProtKB">
        <authorList>
            <consortium name="RefSeq"/>
        </authorList>
    </citation>
    <scope>IDENTIFICATION</scope>
</reference>
<evidence type="ECO:0000256" key="3">
    <source>
        <dbReference type="ARBA" id="ARBA00022692"/>
    </source>
</evidence>
<evidence type="ECO:0000313" key="13">
    <source>
        <dbReference type="RefSeq" id="XP_030042457.1"/>
    </source>
</evidence>
<keyword evidence="4" id="KW-0716">Sensory transduction</keyword>
<dbReference type="OrthoDB" id="9873506at2759"/>
<dbReference type="PRINTS" id="PR00245">
    <property type="entry name" value="OLFACTORYR"/>
</dbReference>
<keyword evidence="7 10" id="KW-0472">Membrane</keyword>
<dbReference type="GO" id="GO:0004984">
    <property type="term" value="F:olfactory receptor activity"/>
    <property type="evidence" value="ECO:0007669"/>
    <property type="project" value="InterPro"/>
</dbReference>
<proteinExistence type="predicted"/>
<evidence type="ECO:0000259" key="11">
    <source>
        <dbReference type="PROSITE" id="PS50262"/>
    </source>
</evidence>
<name>A0A6P7WGS6_9AMPH</name>
<dbReference type="Pfam" id="PF13853">
    <property type="entry name" value="7tm_4"/>
    <property type="match status" value="1"/>
</dbReference>
<evidence type="ECO:0000256" key="2">
    <source>
        <dbReference type="ARBA" id="ARBA00022475"/>
    </source>
</evidence>
<keyword evidence="8" id="KW-0675">Receptor</keyword>
<gene>
    <name evidence="13" type="primary">LOC115457174</name>
</gene>
<evidence type="ECO:0000313" key="12">
    <source>
        <dbReference type="Proteomes" id="UP000515156"/>
    </source>
</evidence>
<keyword evidence="4" id="KW-0552">Olfaction</keyword>
<feature type="domain" description="G-protein coupled receptors family 1 profile" evidence="11">
    <location>
        <begin position="41"/>
        <end position="290"/>
    </location>
</feature>
<feature type="transmembrane region" description="Helical" evidence="10">
    <location>
        <begin position="98"/>
        <end position="120"/>
    </location>
</feature>
<dbReference type="PRINTS" id="PR00237">
    <property type="entry name" value="GPCRRHODOPSN"/>
</dbReference>
<evidence type="ECO:0000256" key="10">
    <source>
        <dbReference type="SAM" id="Phobius"/>
    </source>
</evidence>